<name>A0A140G6P0_9CAUD</name>
<organism evidence="1 2">
    <name type="scientific">Arthrobacter phage Kitkat</name>
    <dbReference type="NCBI Taxonomy" id="1796996"/>
    <lineage>
        <taxon>Viruses</taxon>
        <taxon>Duplodnaviria</taxon>
        <taxon>Heunggongvirae</taxon>
        <taxon>Uroviricota</taxon>
        <taxon>Caudoviricetes</taxon>
        <taxon>Kelleziovirus</taxon>
        <taxon>Kelleziovirus kitkat</taxon>
    </lineage>
</organism>
<dbReference type="Proteomes" id="UP000203585">
    <property type="component" value="Segment"/>
</dbReference>
<proteinExistence type="predicted"/>
<dbReference type="GeneID" id="29122992"/>
<evidence type="ECO:0000313" key="2">
    <source>
        <dbReference type="Proteomes" id="UP000203585"/>
    </source>
</evidence>
<dbReference type="EMBL" id="KU647627">
    <property type="protein sequence ID" value="AMM44325.1"/>
    <property type="molecule type" value="Genomic_DNA"/>
</dbReference>
<accession>A0A140G6P0</accession>
<reference evidence="1 2" key="1">
    <citation type="submission" date="2016-02" db="EMBL/GenBank/DDBJ databases">
        <authorList>
            <person name="Blasi C.J."/>
            <person name="DeRuff K.C."/>
            <person name="Kobokovich A."/>
            <person name="Pizzorno M.C."/>
            <person name="Stowe E.L."/>
            <person name="Bowman C.A."/>
            <person name="Russell D.A."/>
            <person name="Pope W.H."/>
            <person name="Jacobs-Sera D."/>
            <person name="Hendrix R.W."/>
            <person name="Hatfull G.F."/>
        </authorList>
    </citation>
    <scope>NUCLEOTIDE SEQUENCE [LARGE SCALE GENOMIC DNA]</scope>
</reference>
<protein>
    <submittedName>
        <fullName evidence="1">Uncharacterized protein</fullName>
    </submittedName>
</protein>
<dbReference type="RefSeq" id="YP_009303347.1">
    <property type="nucleotide sequence ID" value="NC_031254.1"/>
</dbReference>
<gene>
    <name evidence="1" type="primary">64</name>
    <name evidence="1" type="ORF">KITKAT_64</name>
</gene>
<evidence type="ECO:0000313" key="1">
    <source>
        <dbReference type="EMBL" id="AMM44325.1"/>
    </source>
</evidence>
<sequence>MSNGHAQAALLAKIGSEQAIEDFKAGKALVDNPFPAQSERWWAWDTKMNRLICNRDHGPVCCQEHDMHLGDFRRYHWGLSSCTECETEVDKQRALNEKASKK</sequence>
<dbReference type="KEGG" id="vg:29122992"/>
<keyword evidence="2" id="KW-1185">Reference proteome</keyword>